<evidence type="ECO:0000256" key="4">
    <source>
        <dbReference type="ARBA" id="ARBA00022525"/>
    </source>
</evidence>
<dbReference type="CDD" id="cd00273">
    <property type="entry name" value="Chemokine_CXC"/>
    <property type="match status" value="1"/>
</dbReference>
<comment type="similarity">
    <text evidence="2">Belongs to the intercrine alpha (chemokine CxC) family.</text>
</comment>
<gene>
    <name evidence="8" type="primary">LOC108921001</name>
</gene>
<feature type="domain" description="Chemokine interleukin-8-like" evidence="7">
    <location>
        <begin position="28"/>
        <end position="89"/>
    </location>
</feature>
<sequence>MTAYLLLALLATPLLLVDESRALSMGPTRHCLCHGYEARVIPPRSLRSIEILPRGPHCKATEVIASLVQGHKVCLDPTAAWVKRLIRLVLEKQKRQAKRTLD</sequence>
<evidence type="ECO:0000256" key="6">
    <source>
        <dbReference type="SAM" id="SignalP"/>
    </source>
</evidence>
<dbReference type="Ensembl" id="ENSSFOT00015033828.2">
    <property type="protein sequence ID" value="ENSSFOP00015033452.1"/>
    <property type="gene ID" value="ENSSFOG00015021359.2"/>
</dbReference>
<name>A0A8C9SAJ2_SCLFO</name>
<dbReference type="InterPro" id="IPR033899">
    <property type="entry name" value="CXC_Chemokine_domain"/>
</dbReference>
<keyword evidence="4" id="KW-0964">Secreted</keyword>
<evidence type="ECO:0000256" key="2">
    <source>
        <dbReference type="ARBA" id="ARBA00010665"/>
    </source>
</evidence>
<dbReference type="Proteomes" id="UP000694397">
    <property type="component" value="Chromosome 1"/>
</dbReference>
<dbReference type="Gene3D" id="2.40.50.40">
    <property type="match status" value="1"/>
</dbReference>
<dbReference type="RefSeq" id="XP_018585702.1">
    <property type="nucleotide sequence ID" value="XM_018730186.2"/>
</dbReference>
<evidence type="ECO:0000259" key="7">
    <source>
        <dbReference type="SMART" id="SM00199"/>
    </source>
</evidence>
<reference evidence="8" key="3">
    <citation type="submission" date="2025-09" db="UniProtKB">
        <authorList>
            <consortium name="Ensembl"/>
        </authorList>
    </citation>
    <scope>IDENTIFICATION</scope>
</reference>
<dbReference type="AlphaFoldDB" id="A0A8C9SAJ2"/>
<dbReference type="InterPro" id="IPR036048">
    <property type="entry name" value="Interleukin_8-like_sf"/>
</dbReference>
<dbReference type="GO" id="GO:0008009">
    <property type="term" value="F:chemokine activity"/>
    <property type="evidence" value="ECO:0007669"/>
    <property type="project" value="InterPro"/>
</dbReference>
<dbReference type="GeneTree" id="ENSGT00940000168006"/>
<evidence type="ECO:0000313" key="8">
    <source>
        <dbReference type="Ensembl" id="ENSSFOP00015033452.1"/>
    </source>
</evidence>
<protein>
    <submittedName>
        <fullName evidence="8">Interleukin-8-like</fullName>
    </submittedName>
</protein>
<comment type="subcellular location">
    <subcellularLocation>
        <location evidence="1">Secreted</location>
    </subcellularLocation>
</comment>
<dbReference type="GO" id="GO:0006952">
    <property type="term" value="P:defense response"/>
    <property type="evidence" value="ECO:0007669"/>
    <property type="project" value="InterPro"/>
</dbReference>
<dbReference type="PANTHER" id="PTHR12015:SF195">
    <property type="entry name" value="CHEMOKINE INTERLEUKIN-8-LIKE DOMAIN-CONTAINING PROTEIN"/>
    <property type="match status" value="1"/>
</dbReference>
<reference evidence="8" key="2">
    <citation type="submission" date="2025-08" db="UniProtKB">
        <authorList>
            <consortium name="Ensembl"/>
        </authorList>
    </citation>
    <scope>IDENTIFICATION</scope>
</reference>
<dbReference type="InterPro" id="IPR001811">
    <property type="entry name" value="Chemokine_IL8-like_dom"/>
</dbReference>
<dbReference type="Pfam" id="PF00048">
    <property type="entry name" value="IL8"/>
    <property type="match status" value="1"/>
</dbReference>
<dbReference type="GO" id="GO:0042056">
    <property type="term" value="F:chemoattractant activity"/>
    <property type="evidence" value="ECO:0007669"/>
    <property type="project" value="UniProtKB-ARBA"/>
</dbReference>
<organism evidence="8 9">
    <name type="scientific">Scleropages formosus</name>
    <name type="common">Asian bonytongue</name>
    <name type="synonym">Osteoglossum formosum</name>
    <dbReference type="NCBI Taxonomy" id="113540"/>
    <lineage>
        <taxon>Eukaryota</taxon>
        <taxon>Metazoa</taxon>
        <taxon>Chordata</taxon>
        <taxon>Craniata</taxon>
        <taxon>Vertebrata</taxon>
        <taxon>Euteleostomi</taxon>
        <taxon>Actinopterygii</taxon>
        <taxon>Neopterygii</taxon>
        <taxon>Teleostei</taxon>
        <taxon>Osteoglossocephala</taxon>
        <taxon>Osteoglossomorpha</taxon>
        <taxon>Osteoglossiformes</taxon>
        <taxon>Osteoglossidae</taxon>
        <taxon>Scleropages</taxon>
    </lineage>
</organism>
<dbReference type="SMART" id="SM00199">
    <property type="entry name" value="SCY"/>
    <property type="match status" value="1"/>
</dbReference>
<dbReference type="OrthoDB" id="9948647at2759"/>
<feature type="chain" id="PRO_5041405960" evidence="6">
    <location>
        <begin position="23"/>
        <end position="102"/>
    </location>
</feature>
<dbReference type="KEGG" id="sfm:108921001"/>
<dbReference type="InterPro" id="IPR039809">
    <property type="entry name" value="Chemokine_b/g/d"/>
</dbReference>
<comment type="function">
    <text evidence="5">Ligand for cxcr3.2. Chemotactic for macrophages.</text>
</comment>
<dbReference type="PANTHER" id="PTHR12015">
    <property type="entry name" value="SMALL INDUCIBLE CYTOKINE A"/>
    <property type="match status" value="1"/>
</dbReference>
<dbReference type="GO" id="GO:0005615">
    <property type="term" value="C:extracellular space"/>
    <property type="evidence" value="ECO:0007669"/>
    <property type="project" value="UniProtKB-KW"/>
</dbReference>
<dbReference type="PRINTS" id="PR00437">
    <property type="entry name" value="SMALLCYTKCXC"/>
</dbReference>
<evidence type="ECO:0000256" key="1">
    <source>
        <dbReference type="ARBA" id="ARBA00004613"/>
    </source>
</evidence>
<keyword evidence="6" id="KW-0732">Signal</keyword>
<evidence type="ECO:0000256" key="5">
    <source>
        <dbReference type="ARBA" id="ARBA00054901"/>
    </source>
</evidence>
<evidence type="ECO:0000313" key="9">
    <source>
        <dbReference type="Proteomes" id="UP000694397"/>
    </source>
</evidence>
<dbReference type="GeneID" id="108921001"/>
<feature type="signal peptide" evidence="6">
    <location>
        <begin position="1"/>
        <end position="22"/>
    </location>
</feature>
<accession>A0A8C9SAJ2</accession>
<dbReference type="InterPro" id="IPR001089">
    <property type="entry name" value="Chemokine_CXC"/>
</dbReference>
<reference evidence="8 9" key="1">
    <citation type="submission" date="2019-04" db="EMBL/GenBank/DDBJ databases">
        <authorList>
            <consortium name="Wellcome Sanger Institute Data Sharing"/>
        </authorList>
    </citation>
    <scope>NUCLEOTIDE SEQUENCE [LARGE SCALE GENOMIC DNA]</scope>
</reference>
<dbReference type="SUPFAM" id="SSF54117">
    <property type="entry name" value="Interleukin 8-like chemokines"/>
    <property type="match status" value="1"/>
</dbReference>
<keyword evidence="9" id="KW-1185">Reference proteome</keyword>
<dbReference type="GO" id="GO:0006955">
    <property type="term" value="P:immune response"/>
    <property type="evidence" value="ECO:0007669"/>
    <property type="project" value="InterPro"/>
</dbReference>
<dbReference type="PRINTS" id="PR00436">
    <property type="entry name" value="INTERLEUKIN8"/>
</dbReference>
<evidence type="ECO:0000256" key="3">
    <source>
        <dbReference type="ARBA" id="ARBA00022514"/>
    </source>
</evidence>
<keyword evidence="3" id="KW-0202">Cytokine</keyword>
<dbReference type="FunFam" id="2.40.50.40:FF:000004">
    <property type="entry name" value="C-X-C motif chemokine"/>
    <property type="match status" value="1"/>
</dbReference>
<proteinExistence type="inferred from homology"/>